<dbReference type="InterPro" id="IPR043502">
    <property type="entry name" value="DNA/RNA_pol_sf"/>
</dbReference>
<proteinExistence type="predicted"/>
<evidence type="ECO:0000313" key="2">
    <source>
        <dbReference type="EMBL" id="KAL1138741.1"/>
    </source>
</evidence>
<evidence type="ECO:0000259" key="1">
    <source>
        <dbReference type="PROSITE" id="PS50878"/>
    </source>
</evidence>
<dbReference type="GO" id="GO:0071897">
    <property type="term" value="P:DNA biosynthetic process"/>
    <property type="evidence" value="ECO:0007669"/>
    <property type="project" value="UniProtKB-ARBA"/>
</dbReference>
<reference evidence="2 3" key="1">
    <citation type="submission" date="2024-07" db="EMBL/GenBank/DDBJ databases">
        <title>Chromosome-level genome assembly of the water stick insect Ranatra chinensis (Heteroptera: Nepidae).</title>
        <authorList>
            <person name="Liu X."/>
        </authorList>
    </citation>
    <scope>NUCLEOTIDE SEQUENCE [LARGE SCALE GENOMIC DNA]</scope>
    <source>
        <strain evidence="2">Cailab_2021Rc</strain>
        <tissue evidence="2">Muscle</tissue>
    </source>
</reference>
<dbReference type="Pfam" id="PF00078">
    <property type="entry name" value="RVT_1"/>
    <property type="match status" value="1"/>
</dbReference>
<organism evidence="2 3">
    <name type="scientific">Ranatra chinensis</name>
    <dbReference type="NCBI Taxonomy" id="642074"/>
    <lineage>
        <taxon>Eukaryota</taxon>
        <taxon>Metazoa</taxon>
        <taxon>Ecdysozoa</taxon>
        <taxon>Arthropoda</taxon>
        <taxon>Hexapoda</taxon>
        <taxon>Insecta</taxon>
        <taxon>Pterygota</taxon>
        <taxon>Neoptera</taxon>
        <taxon>Paraneoptera</taxon>
        <taxon>Hemiptera</taxon>
        <taxon>Heteroptera</taxon>
        <taxon>Panheteroptera</taxon>
        <taxon>Nepomorpha</taxon>
        <taxon>Nepidae</taxon>
        <taxon>Ranatrinae</taxon>
        <taxon>Ranatra</taxon>
    </lineage>
</organism>
<accession>A0ABD0YSL9</accession>
<feature type="domain" description="Reverse transcriptase" evidence="1">
    <location>
        <begin position="1"/>
        <end position="138"/>
    </location>
</feature>
<gene>
    <name evidence="2" type="ORF">AAG570_008803</name>
</gene>
<dbReference type="Proteomes" id="UP001558652">
    <property type="component" value="Unassembled WGS sequence"/>
</dbReference>
<protein>
    <recommendedName>
        <fullName evidence="1">Reverse transcriptase domain-containing protein</fullName>
    </recommendedName>
</protein>
<name>A0ABD0YSL9_9HEMI</name>
<dbReference type="PROSITE" id="PS50878">
    <property type="entry name" value="RT_POL"/>
    <property type="match status" value="1"/>
</dbReference>
<keyword evidence="3" id="KW-1185">Reference proteome</keyword>
<dbReference type="InterPro" id="IPR000477">
    <property type="entry name" value="RT_dom"/>
</dbReference>
<dbReference type="EMBL" id="JBFDAA010000003">
    <property type="protein sequence ID" value="KAL1138741.1"/>
    <property type="molecule type" value="Genomic_DNA"/>
</dbReference>
<dbReference type="PANTHER" id="PTHR33332">
    <property type="entry name" value="REVERSE TRANSCRIPTASE DOMAIN-CONTAINING PROTEIN"/>
    <property type="match status" value="1"/>
</dbReference>
<dbReference type="AlphaFoldDB" id="A0ABD0YSL9"/>
<comment type="caution">
    <text evidence="2">The sequence shown here is derived from an EMBL/GenBank/DDBJ whole genome shotgun (WGS) entry which is preliminary data.</text>
</comment>
<sequence length="295" mass="33488">MQSYLSDRNIRVRIGESLSEEVSLQAGLPQGSVLSPWLFNIFTAHVLRSTTTPGVCIAGFADDTALYTSSTSTSRAINRLTNATHHIIHTLNQYKINVNTNKTEAILFTNSKSQPEHIKIRDKIIPFSPQIKYLGLTIDKKLTWKEHLKTVNKKALTKLGRNYSLLRSDELSQQLKLLIYKLVIRPTMTYACPVWHTAAKTHTQKLQTTQNKCLRVATNLPRRTNTAQLHSNLGIPLIGDYIKKLTSNFHETLIGHPNSLTLNTGIHSKAKWGPTKYNRRRRRTIVRNVADLFLL</sequence>
<dbReference type="SUPFAM" id="SSF56672">
    <property type="entry name" value="DNA/RNA polymerases"/>
    <property type="match status" value="1"/>
</dbReference>
<evidence type="ECO:0000313" key="3">
    <source>
        <dbReference type="Proteomes" id="UP001558652"/>
    </source>
</evidence>